<keyword evidence="1" id="KW-1133">Transmembrane helix</keyword>
<evidence type="ECO:0000256" key="1">
    <source>
        <dbReference type="SAM" id="Phobius"/>
    </source>
</evidence>
<dbReference type="EMBL" id="CP017717">
    <property type="protein sequence ID" value="AQZ62430.1"/>
    <property type="molecule type" value="Genomic_DNA"/>
</dbReference>
<evidence type="ECO:0000313" key="3">
    <source>
        <dbReference type="Proteomes" id="UP000190797"/>
    </source>
</evidence>
<dbReference type="RefSeq" id="WP_080038589.1">
    <property type="nucleotide sequence ID" value="NZ_CP017717.1"/>
</dbReference>
<gene>
    <name evidence="2" type="ORF">BKM31_14025</name>
</gene>
<proteinExistence type="predicted"/>
<dbReference type="Proteomes" id="UP000190797">
    <property type="component" value="Chromosome"/>
</dbReference>
<dbReference type="AlphaFoldDB" id="A0A1U9ZWW2"/>
<keyword evidence="1" id="KW-0472">Membrane</keyword>
<dbReference type="KEGG" id="noa:BKM31_14025"/>
<evidence type="ECO:0000313" key="2">
    <source>
        <dbReference type="EMBL" id="AQZ62430.1"/>
    </source>
</evidence>
<reference evidence="3" key="1">
    <citation type="journal article" date="2017" name="Med. Chem. Commun.">
        <title>Nonomuraea sp. ATCC 55076 harbours the largest actinomycete chromosome to date and the kistamicin biosynthetic gene cluster.</title>
        <authorList>
            <person name="Nazari B."/>
            <person name="Forneris C.C."/>
            <person name="Gibson M.I."/>
            <person name="Moon K."/>
            <person name="Schramma K.R."/>
            <person name="Seyedsayamdost M.R."/>
        </authorList>
    </citation>
    <scope>NUCLEOTIDE SEQUENCE [LARGE SCALE GENOMIC DNA]</scope>
    <source>
        <strain evidence="3">ATCC 55076</strain>
    </source>
</reference>
<keyword evidence="1" id="KW-0812">Transmembrane</keyword>
<keyword evidence="3" id="KW-1185">Reference proteome</keyword>
<protein>
    <submittedName>
        <fullName evidence="2">Uncharacterized protein</fullName>
    </submittedName>
</protein>
<dbReference type="OrthoDB" id="3637814at2"/>
<sequence length="149" mass="16651">MEGAILERLAARMEQDEEFRTSTAELWLKDAYEPPPNGEQRLDAQSVSELTATSGSARYHVLADVIDRDMIADKALPELSNIIHRLRATGSLVPEEFDRLQAEADFRIAMFPPLATLMGVLAIRSSPFWWLGTLAALTLIYVVQPRPAQ</sequence>
<feature type="transmembrane region" description="Helical" evidence="1">
    <location>
        <begin position="127"/>
        <end position="143"/>
    </location>
</feature>
<accession>A0A1U9ZWW2</accession>
<name>A0A1U9ZWW2_9ACTN</name>
<organism evidence="2 3">
    <name type="scientific">[Actinomadura] parvosata subsp. kistnae</name>
    <dbReference type="NCBI Taxonomy" id="1909395"/>
    <lineage>
        <taxon>Bacteria</taxon>
        <taxon>Bacillati</taxon>
        <taxon>Actinomycetota</taxon>
        <taxon>Actinomycetes</taxon>
        <taxon>Streptosporangiales</taxon>
        <taxon>Streptosporangiaceae</taxon>
        <taxon>Nonomuraea</taxon>
    </lineage>
</organism>